<dbReference type="eggNOG" id="ENOG502RSMC">
    <property type="taxonomic scope" value="Eukaryota"/>
</dbReference>
<feature type="coiled-coil region" evidence="1">
    <location>
        <begin position="122"/>
        <end position="407"/>
    </location>
</feature>
<feature type="signal peptide" evidence="2">
    <location>
        <begin position="1"/>
        <end position="17"/>
    </location>
</feature>
<keyword evidence="1" id="KW-0175">Coiled coil</keyword>
<dbReference type="AlphaFoldDB" id="A0A175JYM3"/>
<organism evidence="3 4">
    <name type="scientific">Entamoeba histolytica</name>
    <dbReference type="NCBI Taxonomy" id="5759"/>
    <lineage>
        <taxon>Eukaryota</taxon>
        <taxon>Amoebozoa</taxon>
        <taxon>Evosea</taxon>
        <taxon>Archamoebae</taxon>
        <taxon>Mastigamoebida</taxon>
        <taxon>Entamoebidae</taxon>
        <taxon>Entamoeba</taxon>
    </lineage>
</organism>
<dbReference type="VEuPathDB" id="AmoebaDB:EHI_131480"/>
<evidence type="ECO:0000313" key="4">
    <source>
        <dbReference type="Proteomes" id="UP000078387"/>
    </source>
</evidence>
<proteinExistence type="predicted"/>
<gene>
    <name evidence="3" type="ORF">CL6EHI_131480</name>
</gene>
<sequence>MRSSLFILFGFVVIIYANEITTNTTDTKRSEINQSCSLGNKILDELNLREYKYRELINSTRNKMPRYHIEHLLREIRRKKISTVLYCRIEEEIKGLKDRSEKMRSEVSKYRTCSNREEQERLNNMKDTIFRDSREIEILEEKSKELVNNIKEPSFVESVIERSEKRMKEIEEEREKSQQEIIMLESDINKLENEKKGIENKISKSEVEAVKEYYQEEREDINKEIEKKKIRIKEKKSNIKEGIKTEKEIIRESKNKIEKQEEEEISSIMEKIQSIRKELKKEKKISEERAKKEYEVLKRNQTLSELETGKILEESRVREMRIKQIQRDIIDLERRSEYMKKEREIIRKKRMEEAISEVKKEEGKRKKKTKEIIEAKEELSIKQKERIEELEFEYFNLEKRISLLNRRKDIIKGRNKDISRKKCKGITKDRIKEIEENQERIKKISERIKKEEERNEERRKEIEEIKQQRKENVEWIRKELQRKIQIIEDKKKRIQRLVNKIIKKTNSGTKEEIRNATNKMRDINKSLQPLNIIEKTMKQKVERYDEEIIRKRIEEFEKIMIHEAQVIIHKKDVINNVLIKYKRRAQNLSKRVSKCKGKLSPKFYMRRDKIYKKIKKEEEKLKLVGEEAIKKARNIEKYLLEMNHLFERKLKIDQIRIKKLLKMRDTIVCQISRKFYDNNIKSLTNDIKIRRHQNKHINVILNNLIKELRNPNGKYLISIVNDTNSLQQICSICENIGNYVIDKIAKGTSQHLLTKNVLNYCQSSPNERLCLESFMKIQLIDLSHDLPASGNQLCTSLGFCSKSW</sequence>
<evidence type="ECO:0000256" key="2">
    <source>
        <dbReference type="SAM" id="SignalP"/>
    </source>
</evidence>
<dbReference type="VEuPathDB" id="AmoebaDB:KM1_165360"/>
<reference evidence="3 4" key="1">
    <citation type="submission" date="2016-05" db="EMBL/GenBank/DDBJ databases">
        <title>First whole genome sequencing of Entamoeba histolytica HM1:IMSS-clone-6.</title>
        <authorList>
            <person name="Mukherjee Avik.K."/>
            <person name="Izumyama S."/>
            <person name="Nakada-Tsukui K."/>
            <person name="Nozaki T."/>
        </authorList>
    </citation>
    <scope>NUCLEOTIDE SEQUENCE [LARGE SCALE GENOMIC DNA]</scope>
    <source>
        <strain evidence="3 4">HM1:IMSS clone 6</strain>
    </source>
</reference>
<feature type="chain" id="PRO_5008039977" description="Saposin B-type domain-containing protein" evidence="2">
    <location>
        <begin position="18"/>
        <end position="804"/>
    </location>
</feature>
<name>A0A175JYM3_ENTHI</name>
<protein>
    <recommendedName>
        <fullName evidence="5">Saposin B-type domain-containing protein</fullName>
    </recommendedName>
</protein>
<comment type="caution">
    <text evidence="3">The sequence shown here is derived from an EMBL/GenBank/DDBJ whole genome shotgun (WGS) entry which is preliminary data.</text>
</comment>
<feature type="coiled-coil region" evidence="1">
    <location>
        <begin position="431"/>
        <end position="526"/>
    </location>
</feature>
<dbReference type="VEuPathDB" id="AmoebaDB:EHI5A_167740"/>
<dbReference type="Proteomes" id="UP000078387">
    <property type="component" value="Unassembled WGS sequence"/>
</dbReference>
<dbReference type="VEuPathDB" id="AmoebaDB:EHI7A_174640"/>
<accession>A0A175JYM3</accession>
<evidence type="ECO:0000313" key="3">
    <source>
        <dbReference type="EMBL" id="GAT98545.1"/>
    </source>
</evidence>
<keyword evidence="2" id="KW-0732">Signal</keyword>
<evidence type="ECO:0000256" key="1">
    <source>
        <dbReference type="SAM" id="Coils"/>
    </source>
</evidence>
<evidence type="ECO:0008006" key="5">
    <source>
        <dbReference type="Google" id="ProtNLM"/>
    </source>
</evidence>
<dbReference type="EMBL" id="BDEQ01000001">
    <property type="protein sequence ID" value="GAT98545.1"/>
    <property type="molecule type" value="Genomic_DNA"/>
</dbReference>